<dbReference type="EMBL" id="AB546636">
    <property type="protein sequence ID" value="BAI70572.1"/>
    <property type="molecule type" value="Genomic_DNA"/>
</dbReference>
<accession>D2Z208</accession>
<dbReference type="RefSeq" id="YP_003434225.1">
    <property type="nucleotide sequence ID" value="NC_013837.1"/>
</dbReference>
<keyword evidence="1" id="KW-0496">Mitochondrion</keyword>
<protein>
    <submittedName>
        <fullName evidence="1">Uncharacterized protein</fullName>
    </submittedName>
</protein>
<reference evidence="1" key="1">
    <citation type="journal article" date="2010" name="Harmful Algae">
        <title>Mitochondrial genomes from two red tide forming raphidophycean algae Heterosigma akashiwo and Chattonella marina var. marina.</title>
        <authorList>
            <person name="Masuda I."/>
            <person name="Kamikawa R."/>
            <person name="Ueda M."/>
            <person name="Oyama K."/>
            <person name="Yoshimatsu S."/>
            <person name="Inagaki Y."/>
            <person name="Sako Y."/>
        </authorList>
    </citation>
    <scope>NUCLEOTIDE SEQUENCE</scope>
    <source>
        <strain evidence="1">KA11-m-1</strain>
    </source>
</reference>
<dbReference type="GeneID" id="8774823"/>
<evidence type="ECO:0000313" key="1">
    <source>
        <dbReference type="EMBL" id="BAI70572.1"/>
    </source>
</evidence>
<sequence length="54" mass="6287">MRLGFGQLLIILLLGCLLFGDFQKILKKLQFFLNFVKKKLKNLHADEKKAPKVK</sequence>
<dbReference type="PROSITE" id="PS51257">
    <property type="entry name" value="PROKAR_LIPOPROTEIN"/>
    <property type="match status" value="1"/>
</dbReference>
<dbReference type="AlphaFoldDB" id="D2Z208"/>
<organism evidence="1">
    <name type="scientific">Chattonella marina</name>
    <dbReference type="NCBI Taxonomy" id="90936"/>
    <lineage>
        <taxon>Eukaryota</taxon>
        <taxon>Sar</taxon>
        <taxon>Stramenopiles</taxon>
        <taxon>Ochrophyta</taxon>
        <taxon>Raphidophyceae</taxon>
        <taxon>Chattonellales</taxon>
        <taxon>Chattonellaceae</taxon>
        <taxon>Chattonella</taxon>
    </lineage>
</organism>
<proteinExistence type="predicted"/>
<geneLocation type="mitochondrion" evidence="1"/>
<name>D2Z208_9STRA</name>
<gene>
    <name evidence="1" type="primary">orf54</name>
</gene>